<keyword evidence="2" id="KW-1185">Reference proteome</keyword>
<gene>
    <name evidence="1" type="ORF">MAR_035066</name>
</gene>
<reference evidence="1" key="1">
    <citation type="submission" date="2022-11" db="EMBL/GenBank/DDBJ databases">
        <title>Centuries of genome instability and evolution in soft-shell clam transmissible cancer (bioRxiv).</title>
        <authorList>
            <person name="Hart S.F.M."/>
            <person name="Yonemitsu M.A."/>
            <person name="Giersch R.M."/>
            <person name="Beal B.F."/>
            <person name="Arriagada G."/>
            <person name="Davis B.W."/>
            <person name="Ostrander E.A."/>
            <person name="Goff S.P."/>
            <person name="Metzger M.J."/>
        </authorList>
    </citation>
    <scope>NUCLEOTIDE SEQUENCE</scope>
    <source>
        <strain evidence="1">MELC-2E11</strain>
        <tissue evidence="1">Siphon/mantle</tissue>
    </source>
</reference>
<evidence type="ECO:0000313" key="1">
    <source>
        <dbReference type="EMBL" id="WAR09990.1"/>
    </source>
</evidence>
<dbReference type="Proteomes" id="UP001164746">
    <property type="component" value="Chromosome 7"/>
</dbReference>
<dbReference type="EMBL" id="CP111018">
    <property type="protein sequence ID" value="WAR09990.1"/>
    <property type="molecule type" value="Genomic_DNA"/>
</dbReference>
<name>A0ABY7EJF0_MYAAR</name>
<protein>
    <submittedName>
        <fullName evidence="1">Uncharacterized protein</fullName>
    </submittedName>
</protein>
<dbReference type="PANTHER" id="PTHR15207:SF3">
    <property type="entry name" value="DEAFNESS, AUTOSOMAL DOMINANT 5-RELATED"/>
    <property type="match status" value="1"/>
</dbReference>
<proteinExistence type="predicted"/>
<dbReference type="InterPro" id="IPR042377">
    <property type="entry name" value="GSDME"/>
</dbReference>
<dbReference type="PANTHER" id="PTHR15207">
    <property type="entry name" value="NONSYNDROMIC HEARING IMPAIRMENT PROTEIN"/>
    <property type="match status" value="1"/>
</dbReference>
<organism evidence="1 2">
    <name type="scientific">Mya arenaria</name>
    <name type="common">Soft-shell clam</name>
    <dbReference type="NCBI Taxonomy" id="6604"/>
    <lineage>
        <taxon>Eukaryota</taxon>
        <taxon>Metazoa</taxon>
        <taxon>Spiralia</taxon>
        <taxon>Lophotrochozoa</taxon>
        <taxon>Mollusca</taxon>
        <taxon>Bivalvia</taxon>
        <taxon>Autobranchia</taxon>
        <taxon>Heteroconchia</taxon>
        <taxon>Euheterodonta</taxon>
        <taxon>Imparidentia</taxon>
        <taxon>Neoheterodontei</taxon>
        <taxon>Myida</taxon>
        <taxon>Myoidea</taxon>
        <taxon>Myidae</taxon>
        <taxon>Mya</taxon>
    </lineage>
</organism>
<sequence length="358" mass="40590">MSYTTRLDDDYDSQFSGTVYNVRLLHAYGIANDTTVVCSLANRQSSRLRLGKPEIKASNIQQFRPEFTLKEMFTAACYQFVKSIGKTTLHATPSLDEKDNVKMFQLVVKTKRRSFIFWEKSDFRPTEFQLTDVMMVQKPLGISTQQTDLVSEFNRTSKVSLKGKIGAEISKEILDKDLEQVRNIFAGITSMDDKTRAELNKKLFELMKIPRDLVLLSDLVDETEKGKQLSLTLIDLANKLISPQDGEDLKPPHQSDPALAMYGELLDAASMLDDEMMDMVSTFPPHCAQPMLTLLAEGMKGREVKDPSVLKAVLSDPTSMKMLLDLEFRLENDVIDAPVELPYTIDEVYWLIFALYGK</sequence>
<evidence type="ECO:0000313" key="2">
    <source>
        <dbReference type="Proteomes" id="UP001164746"/>
    </source>
</evidence>
<accession>A0ABY7EJF0</accession>